<dbReference type="PANTHER" id="PTHR43622">
    <property type="entry name" value="3-DEHYDROQUINATE SYNTHASE"/>
    <property type="match status" value="1"/>
</dbReference>
<keyword evidence="4" id="KW-0520">NAD</keyword>
<accession>A0A5S9QCD5</accession>
<keyword evidence="6" id="KW-1133">Transmembrane helix</keyword>
<dbReference type="InterPro" id="IPR050071">
    <property type="entry name" value="Dehydroquinate_synthase"/>
</dbReference>
<protein>
    <submittedName>
        <fullName evidence="9">3-dehydroquinate synthase</fullName>
        <ecNumber evidence="9">4.2.3.4</ecNumber>
    </submittedName>
</protein>
<feature type="transmembrane region" description="Helical" evidence="6">
    <location>
        <begin position="114"/>
        <end position="135"/>
    </location>
</feature>
<dbReference type="InterPro" id="IPR030960">
    <property type="entry name" value="DHQS/DOIS_N"/>
</dbReference>
<feature type="domain" description="3-dehydroquinate synthase C-terminal" evidence="8">
    <location>
        <begin position="396"/>
        <end position="521"/>
    </location>
</feature>
<name>A0A5S9QCD5_9GAMM</name>
<dbReference type="SUPFAM" id="SSF56796">
    <property type="entry name" value="Dehydroquinate synthase-like"/>
    <property type="match status" value="1"/>
</dbReference>
<dbReference type="Gene3D" id="1.20.1090.10">
    <property type="entry name" value="Dehydroquinate synthase-like - alpha domain"/>
    <property type="match status" value="1"/>
</dbReference>
<evidence type="ECO:0000256" key="4">
    <source>
        <dbReference type="ARBA" id="ARBA00023027"/>
    </source>
</evidence>
<dbReference type="Pfam" id="PF24621">
    <property type="entry name" value="DHQS_C"/>
    <property type="match status" value="1"/>
</dbReference>
<keyword evidence="3" id="KW-0479">Metal-binding</keyword>
<dbReference type="EMBL" id="CACSII010000008">
    <property type="protein sequence ID" value="CAA0100225.1"/>
    <property type="molecule type" value="Genomic_DNA"/>
</dbReference>
<keyword evidence="5" id="KW-0175">Coiled coil</keyword>
<dbReference type="OrthoDB" id="9806583at2"/>
<dbReference type="Gene3D" id="3.40.50.1970">
    <property type="match status" value="1"/>
</dbReference>
<evidence type="ECO:0000256" key="1">
    <source>
        <dbReference type="ARBA" id="ARBA00001911"/>
    </source>
</evidence>
<evidence type="ECO:0000256" key="2">
    <source>
        <dbReference type="ARBA" id="ARBA00001941"/>
    </source>
</evidence>
<evidence type="ECO:0000313" key="10">
    <source>
        <dbReference type="Proteomes" id="UP000434580"/>
    </source>
</evidence>
<proteinExistence type="predicted"/>
<evidence type="ECO:0000259" key="7">
    <source>
        <dbReference type="Pfam" id="PF01761"/>
    </source>
</evidence>
<keyword evidence="6" id="KW-0812">Transmembrane</keyword>
<gene>
    <name evidence="9" type="primary">aroB_2</name>
    <name evidence="9" type="ORF">DPBNPPHM_03767</name>
</gene>
<dbReference type="PANTHER" id="PTHR43622:SF1">
    <property type="entry name" value="3-DEHYDROQUINATE SYNTHASE"/>
    <property type="match status" value="1"/>
</dbReference>
<evidence type="ECO:0000256" key="5">
    <source>
        <dbReference type="SAM" id="Coils"/>
    </source>
</evidence>
<dbReference type="AlphaFoldDB" id="A0A5S9QCD5"/>
<dbReference type="GO" id="GO:0003856">
    <property type="term" value="F:3-dehydroquinate synthase activity"/>
    <property type="evidence" value="ECO:0007669"/>
    <property type="project" value="UniProtKB-EC"/>
</dbReference>
<evidence type="ECO:0000256" key="6">
    <source>
        <dbReference type="SAM" id="Phobius"/>
    </source>
</evidence>
<reference evidence="9 10" key="1">
    <citation type="submission" date="2019-11" db="EMBL/GenBank/DDBJ databases">
        <authorList>
            <person name="Holert J."/>
        </authorList>
    </citation>
    <scope>NUCLEOTIDE SEQUENCE [LARGE SCALE GENOMIC DNA]</scope>
    <source>
        <strain evidence="9">BC5_2</strain>
    </source>
</reference>
<evidence type="ECO:0000259" key="8">
    <source>
        <dbReference type="Pfam" id="PF24621"/>
    </source>
</evidence>
<comment type="cofactor">
    <cofactor evidence="2">
        <name>Co(2+)</name>
        <dbReference type="ChEBI" id="CHEBI:48828"/>
    </cofactor>
</comment>
<feature type="transmembrane region" description="Helical" evidence="6">
    <location>
        <begin position="12"/>
        <end position="31"/>
    </location>
</feature>
<evidence type="ECO:0000313" key="9">
    <source>
        <dbReference type="EMBL" id="CAA0100225.1"/>
    </source>
</evidence>
<dbReference type="EC" id="4.2.3.4" evidence="9"/>
<evidence type="ECO:0000256" key="3">
    <source>
        <dbReference type="ARBA" id="ARBA00022723"/>
    </source>
</evidence>
<dbReference type="GO" id="GO:0046872">
    <property type="term" value="F:metal ion binding"/>
    <property type="evidence" value="ECO:0007669"/>
    <property type="project" value="UniProtKB-KW"/>
</dbReference>
<dbReference type="InterPro" id="IPR056179">
    <property type="entry name" value="DHQS_C"/>
</dbReference>
<feature type="transmembrane region" description="Helical" evidence="6">
    <location>
        <begin position="147"/>
        <end position="165"/>
    </location>
</feature>
<keyword evidence="6" id="KW-0472">Membrane</keyword>
<dbReference type="Proteomes" id="UP000434580">
    <property type="component" value="Unassembled WGS sequence"/>
</dbReference>
<comment type="cofactor">
    <cofactor evidence="1">
        <name>NAD(+)</name>
        <dbReference type="ChEBI" id="CHEBI:57540"/>
    </cofactor>
</comment>
<sequence length="594" mass="64996">MFEGLSKLDHRVNYYVLLCALLSVLSGSFILLHGSGASIDGASFVDSIVCLASLVYRIPMGDVALWRSLVAFHGDLLSLGFFSIALFVSYAGLYSVGRLYQYFFSPAMVSLPPVAIPLIAAAQAVPFVGPALLLFGGLQKLHWRNVWPWLLVVATLQSMAFVLFAETANAAIFIVVNMSVAGVIFWMANTAVSIFRRRTHAERYIGSYQGSRFPVVFCDHGAEQAVDALSSFLNGVQATHQVAVCVDRGFVMQQSDKVDLLMQQLNELQKRRRRMQLVEAPILITGGEDNKNTQMTEQIFQQLMDAGVSKDGILVVLGGGCLQDLMGFVAASFRGGLQVVRIPTTVRSQIASPVVVSCGVNAFHQRNLLGALHVPSAVVIDPCFTASLPHRDRRAGIAEAVKVALAYDREFFQWIEAHAESFQTPNDEGLHALINRAAQINICQRDASSEPDAFCSGAGLGLWAANKLEAMNRDMRYGEALALGLSIDAAYAMSAGFLQKQKLERILTLLETLGFDCWHASASQRTADGQWVIYGGVEEYTRCHADERVPVIVNLGEIVSIDVIDRGLLMQATDYLRSRYKNRNKASAAMLKTG</sequence>
<organism evidence="9 10">
    <name type="scientific">BD1-7 clade bacterium</name>
    <dbReference type="NCBI Taxonomy" id="2029982"/>
    <lineage>
        <taxon>Bacteria</taxon>
        <taxon>Pseudomonadati</taxon>
        <taxon>Pseudomonadota</taxon>
        <taxon>Gammaproteobacteria</taxon>
        <taxon>Cellvibrionales</taxon>
        <taxon>Spongiibacteraceae</taxon>
        <taxon>BD1-7 clade</taxon>
    </lineage>
</organism>
<keyword evidence="9" id="KW-0456">Lyase</keyword>
<feature type="coiled-coil region" evidence="5">
    <location>
        <begin position="251"/>
        <end position="278"/>
    </location>
</feature>
<feature type="transmembrane region" description="Helical" evidence="6">
    <location>
        <begin position="76"/>
        <end position="94"/>
    </location>
</feature>
<feature type="domain" description="3-dehydroquinate synthase N-terminal" evidence="7">
    <location>
        <begin position="283"/>
        <end position="392"/>
    </location>
</feature>
<dbReference type="Pfam" id="PF01761">
    <property type="entry name" value="DHQ_synthase"/>
    <property type="match status" value="1"/>
</dbReference>
<feature type="transmembrane region" description="Helical" evidence="6">
    <location>
        <begin position="171"/>
        <end position="195"/>
    </location>
</feature>